<dbReference type="RefSeq" id="WP_169736223.1">
    <property type="nucleotide sequence ID" value="NZ_DUIH01000002.1"/>
</dbReference>
<proteinExistence type="predicted"/>
<evidence type="ECO:0000313" key="2">
    <source>
        <dbReference type="EMBL" id="HIH69107.1"/>
    </source>
</evidence>
<keyword evidence="1" id="KW-0812">Transmembrane</keyword>
<keyword evidence="1" id="KW-1133">Transmembrane helix</keyword>
<feature type="transmembrane region" description="Helical" evidence="1">
    <location>
        <begin position="7"/>
        <end position="26"/>
    </location>
</feature>
<gene>
    <name evidence="2" type="ORF">HA299_00560</name>
</gene>
<sequence>MKSIDIGFAVLAVFSAVMLTYEWLSVYNNVDYTVIFYAGMFVFAIVTLILRKQ</sequence>
<dbReference type="EMBL" id="DUIH01000002">
    <property type="protein sequence ID" value="HIH69107.1"/>
    <property type="molecule type" value="Genomic_DNA"/>
</dbReference>
<dbReference type="AlphaFoldDB" id="A0A832VWK7"/>
<accession>A0A832VWK7</accession>
<feature type="transmembrane region" description="Helical" evidence="1">
    <location>
        <begin position="32"/>
        <end position="50"/>
    </location>
</feature>
<evidence type="ECO:0000256" key="1">
    <source>
        <dbReference type="SAM" id="Phobius"/>
    </source>
</evidence>
<name>A0A832VWK7_9EURY</name>
<reference evidence="2" key="1">
    <citation type="journal article" date="2020" name="bioRxiv">
        <title>A rank-normalized archaeal taxonomy based on genome phylogeny resolves widespread incomplete and uneven classifications.</title>
        <authorList>
            <person name="Rinke C."/>
            <person name="Chuvochina M."/>
            <person name="Mussig A.J."/>
            <person name="Chaumeil P.-A."/>
            <person name="Waite D.W."/>
            <person name="Whitman W.B."/>
            <person name="Parks D.H."/>
            <person name="Hugenholtz P."/>
        </authorList>
    </citation>
    <scope>NUCLEOTIDE SEQUENCE</scope>
    <source>
        <strain evidence="2">UBA12518</strain>
    </source>
</reference>
<protein>
    <submittedName>
        <fullName evidence="2">Uncharacterized protein</fullName>
    </submittedName>
</protein>
<keyword evidence="1" id="KW-0472">Membrane</keyword>
<dbReference type="Proteomes" id="UP000600363">
    <property type="component" value="Unassembled WGS sequence"/>
</dbReference>
<organism evidence="2 3">
    <name type="scientific">Methermicoccus shengliensis</name>
    <dbReference type="NCBI Taxonomy" id="660064"/>
    <lineage>
        <taxon>Archaea</taxon>
        <taxon>Methanobacteriati</taxon>
        <taxon>Methanobacteriota</taxon>
        <taxon>Stenosarchaea group</taxon>
        <taxon>Methanomicrobia</taxon>
        <taxon>Methanosarcinales</taxon>
        <taxon>Methermicoccaceae</taxon>
        <taxon>Methermicoccus</taxon>
    </lineage>
</organism>
<evidence type="ECO:0000313" key="3">
    <source>
        <dbReference type="Proteomes" id="UP000600363"/>
    </source>
</evidence>
<comment type="caution">
    <text evidence="2">The sequence shown here is derived from an EMBL/GenBank/DDBJ whole genome shotgun (WGS) entry which is preliminary data.</text>
</comment>